<sequence length="125" mass="13783">MLQLKNQVNPYRKQLSQFLAFLLLGLFVNAMVIEGLHHHNSQDQFSSCKSALDKTQGDTQLHSAKVNCKLCEVIKHQSQFYNLPSVVSPVLAPVETAKPVFSYLPPHPTAYILAAANKGPPSNLA</sequence>
<protein>
    <recommendedName>
        <fullName evidence="3">DUF2946 domain-containing protein</fullName>
    </recommendedName>
</protein>
<dbReference type="EMBL" id="FONS01000015">
    <property type="protein sequence ID" value="SFF45304.1"/>
    <property type="molecule type" value="Genomic_DNA"/>
</dbReference>
<proteinExistence type="predicted"/>
<dbReference type="AlphaFoldDB" id="A0A1I2ISR3"/>
<gene>
    <name evidence="1" type="ORF">SAMN03003324_03952</name>
</gene>
<name>A0A1I2ISR3_9SPHI</name>
<dbReference type="Proteomes" id="UP000183129">
    <property type="component" value="Unassembled WGS sequence"/>
</dbReference>
<evidence type="ECO:0000313" key="2">
    <source>
        <dbReference type="Proteomes" id="UP000183129"/>
    </source>
</evidence>
<evidence type="ECO:0008006" key="3">
    <source>
        <dbReference type="Google" id="ProtNLM"/>
    </source>
</evidence>
<evidence type="ECO:0000313" key="1">
    <source>
        <dbReference type="EMBL" id="SFF45304.1"/>
    </source>
</evidence>
<organism evidence="1 2">
    <name type="scientific">Pedobacter antarcticus</name>
    <dbReference type="NCBI Taxonomy" id="34086"/>
    <lineage>
        <taxon>Bacteria</taxon>
        <taxon>Pseudomonadati</taxon>
        <taxon>Bacteroidota</taxon>
        <taxon>Sphingobacteriia</taxon>
        <taxon>Sphingobacteriales</taxon>
        <taxon>Sphingobacteriaceae</taxon>
        <taxon>Pedobacter</taxon>
    </lineage>
</organism>
<dbReference type="STRING" id="34086.SAMN04488084_10815"/>
<accession>A0A1I2ISR3</accession>
<reference evidence="1 2" key="1">
    <citation type="submission" date="2016-10" db="EMBL/GenBank/DDBJ databases">
        <authorList>
            <person name="de Groot N.N."/>
        </authorList>
    </citation>
    <scope>NUCLEOTIDE SEQUENCE [LARGE SCALE GENOMIC DNA]</scope>
    <source>
        <strain evidence="1 2">ATCC 51969</strain>
    </source>
</reference>